<dbReference type="Proteomes" id="UP000230423">
    <property type="component" value="Unassembled WGS sequence"/>
</dbReference>
<gene>
    <name evidence="1" type="ORF">TELCIR_25679</name>
</gene>
<proteinExistence type="predicted"/>
<keyword evidence="2" id="KW-1185">Reference proteome</keyword>
<dbReference type="AlphaFoldDB" id="A0A2G9T4W4"/>
<evidence type="ECO:0000313" key="2">
    <source>
        <dbReference type="Proteomes" id="UP000230423"/>
    </source>
</evidence>
<reference evidence="1 2" key="1">
    <citation type="submission" date="2015-09" db="EMBL/GenBank/DDBJ databases">
        <title>Draft genome of the parasitic nematode Teladorsagia circumcincta isolate WARC Sus (inbred).</title>
        <authorList>
            <person name="Mitreva M."/>
        </authorList>
    </citation>
    <scope>NUCLEOTIDE SEQUENCE [LARGE SCALE GENOMIC DNA]</scope>
    <source>
        <strain evidence="1 2">S</strain>
    </source>
</reference>
<protein>
    <recommendedName>
        <fullName evidence="3">Metallo-beta-lactamase domain-containing protein</fullName>
    </recommendedName>
</protein>
<accession>A0A2G9T4W4</accession>
<name>A0A2G9T4W4_TELCI</name>
<evidence type="ECO:0000313" key="1">
    <source>
        <dbReference type="EMBL" id="PIO53006.1"/>
    </source>
</evidence>
<organism evidence="1 2">
    <name type="scientific">Teladorsagia circumcincta</name>
    <name type="common">Brown stomach worm</name>
    <name type="synonym">Ostertagia circumcincta</name>
    <dbReference type="NCBI Taxonomy" id="45464"/>
    <lineage>
        <taxon>Eukaryota</taxon>
        <taxon>Metazoa</taxon>
        <taxon>Ecdysozoa</taxon>
        <taxon>Nematoda</taxon>
        <taxon>Chromadorea</taxon>
        <taxon>Rhabditida</taxon>
        <taxon>Rhabditina</taxon>
        <taxon>Rhabditomorpha</taxon>
        <taxon>Strongyloidea</taxon>
        <taxon>Trichostrongylidae</taxon>
        <taxon>Teladorsagia</taxon>
    </lineage>
</organism>
<sequence>MMPDLQKEFSRAPFVSWNLACLVLMIDTGCGCGDIYAFVKQQSIIKEKKIIVVNTHNHPEQ</sequence>
<feature type="non-terminal residue" evidence="1">
    <location>
        <position position="61"/>
    </location>
</feature>
<evidence type="ECO:0008006" key="3">
    <source>
        <dbReference type="Google" id="ProtNLM"/>
    </source>
</evidence>
<dbReference type="EMBL" id="KZ421527">
    <property type="protein sequence ID" value="PIO53006.1"/>
    <property type="molecule type" value="Genomic_DNA"/>
</dbReference>